<dbReference type="Gene3D" id="1.10.3110.10">
    <property type="entry name" value="protoporphyrinogen ix oxidase, domain 3"/>
    <property type="match status" value="1"/>
</dbReference>
<dbReference type="InterPro" id="IPR017830">
    <property type="entry name" value="SQase_HpnE"/>
</dbReference>
<dbReference type="Pfam" id="PF01593">
    <property type="entry name" value="Amino_oxidase"/>
    <property type="match status" value="1"/>
</dbReference>
<dbReference type="Proteomes" id="UP001056201">
    <property type="component" value="Chromosome 2"/>
</dbReference>
<evidence type="ECO:0000259" key="1">
    <source>
        <dbReference type="Pfam" id="PF01593"/>
    </source>
</evidence>
<keyword evidence="2" id="KW-0560">Oxidoreductase</keyword>
<feature type="domain" description="Amine oxidase" evidence="1">
    <location>
        <begin position="17"/>
        <end position="427"/>
    </location>
</feature>
<dbReference type="Gene3D" id="3.50.50.60">
    <property type="entry name" value="FAD/NAD(P)-binding domain"/>
    <property type="match status" value="2"/>
</dbReference>
<dbReference type="PRINTS" id="PR00419">
    <property type="entry name" value="ADXRDTASE"/>
</dbReference>
<dbReference type="PANTHER" id="PTHR42923:SF47">
    <property type="entry name" value="BLR3003 PROTEIN"/>
    <property type="match status" value="1"/>
</dbReference>
<dbReference type="InterPro" id="IPR002937">
    <property type="entry name" value="Amino_oxidase"/>
</dbReference>
<dbReference type="InterPro" id="IPR050464">
    <property type="entry name" value="Zeta_carotene_desat/Oxidored"/>
</dbReference>
<organism evidence="2 3">
    <name type="scientific">Aquincola tertiaricarbonis</name>
    <dbReference type="NCBI Taxonomy" id="391953"/>
    <lineage>
        <taxon>Bacteria</taxon>
        <taxon>Pseudomonadati</taxon>
        <taxon>Pseudomonadota</taxon>
        <taxon>Betaproteobacteria</taxon>
        <taxon>Burkholderiales</taxon>
        <taxon>Sphaerotilaceae</taxon>
        <taxon>Aquincola</taxon>
    </lineage>
</organism>
<proteinExistence type="predicted"/>
<reference evidence="2" key="1">
    <citation type="submission" date="2022-05" db="EMBL/GenBank/DDBJ databases">
        <title>An RpoN-dependent PEP-CTERM gene is involved in floc formation of an Aquincola tertiaricarbonis strain.</title>
        <authorList>
            <person name="Qiu D."/>
            <person name="Xia M."/>
        </authorList>
    </citation>
    <scope>NUCLEOTIDE SEQUENCE</scope>
    <source>
        <strain evidence="2">RN12</strain>
    </source>
</reference>
<dbReference type="Gene3D" id="3.90.660.20">
    <property type="entry name" value="Protoporphyrinogen oxidase, mitochondrial, domain 2"/>
    <property type="match status" value="1"/>
</dbReference>
<dbReference type="InterPro" id="IPR036188">
    <property type="entry name" value="FAD/NAD-bd_sf"/>
</dbReference>
<protein>
    <submittedName>
        <fullName evidence="2">Hydroxysqualene dehydroxylase HpnE</fullName>
        <ecNumber evidence="2">1.17.8.1</ecNumber>
    </submittedName>
</protein>
<gene>
    <name evidence="2" type="primary">hpnE</name>
    <name evidence="2" type="ORF">MW290_25735</name>
</gene>
<keyword evidence="3" id="KW-1185">Reference proteome</keyword>
<sequence>MTPRAVTRVAVVGGGWAGLAAAVAGVRAGAQVTLFEMAPQLGGRAREVAVDGLPLDNGQHILIGAYRRTLALMRQVGAAPEQQLLRRPLALVYPDGRGLQLPPGAAIPAFVRAVLGYRGWGWRDRAALLLAAGRWGASGFACNERSTVAELTRALTPRVRTDLIDPLCVAALNTPAERASGRVFLRVLRDALFSGPGSADLLLPRASLGALLPAPAEAWLRHQGALLRTAHRVQALTPLGTGWQVDGEAFDSVVLAAPAREAARLTAALAPAWAARAEAFDYEPIVTVYLRCPGARLPLPMMALHDGPQAPAQFIFDLGALCPGRGTEGVMAMVVSGARDWVARGLEATGEAARAQALAALAPGSFPAPPMVLRSLAEKRATFLCTPGLDRPPADVAPGLWAAGDYVAGPYPATLEGAVISGEAAMQAALQSA</sequence>
<name>A0ABY4S9U4_AQUTE</name>
<dbReference type="EMBL" id="CP097636">
    <property type="protein sequence ID" value="URI08970.1"/>
    <property type="molecule type" value="Genomic_DNA"/>
</dbReference>
<dbReference type="NCBIfam" id="TIGR03467">
    <property type="entry name" value="HpnE"/>
    <property type="match status" value="1"/>
</dbReference>
<evidence type="ECO:0000313" key="2">
    <source>
        <dbReference type="EMBL" id="URI08970.1"/>
    </source>
</evidence>
<dbReference type="Gene3D" id="3.90.660.10">
    <property type="match status" value="1"/>
</dbReference>
<evidence type="ECO:0000313" key="3">
    <source>
        <dbReference type="Proteomes" id="UP001056201"/>
    </source>
</evidence>
<dbReference type="GO" id="GO:0016491">
    <property type="term" value="F:oxidoreductase activity"/>
    <property type="evidence" value="ECO:0007669"/>
    <property type="project" value="UniProtKB-KW"/>
</dbReference>
<accession>A0ABY4S9U4</accession>
<dbReference type="PANTHER" id="PTHR42923">
    <property type="entry name" value="PROTOPORPHYRINOGEN OXIDASE"/>
    <property type="match status" value="1"/>
</dbReference>
<dbReference type="RefSeq" id="WP_250197188.1">
    <property type="nucleotide sequence ID" value="NZ_CP097636.1"/>
</dbReference>
<dbReference type="SUPFAM" id="SSF51905">
    <property type="entry name" value="FAD/NAD(P)-binding domain"/>
    <property type="match status" value="1"/>
</dbReference>
<dbReference type="EC" id="1.17.8.1" evidence="2"/>